<gene>
    <name evidence="3" type="ORF">FXB40_12120</name>
</gene>
<proteinExistence type="predicted"/>
<dbReference type="SUPFAM" id="SSF51905">
    <property type="entry name" value="FAD/NAD(P)-binding domain"/>
    <property type="match status" value="1"/>
</dbReference>
<comment type="caution">
    <text evidence="3">The sequence shown here is derived from an EMBL/GenBank/DDBJ whole genome shotgun (WGS) entry which is preliminary data.</text>
</comment>
<dbReference type="Gene3D" id="2.60.120.560">
    <property type="entry name" value="Exo-inulinase, domain 1"/>
    <property type="match status" value="1"/>
</dbReference>
<evidence type="ECO:0000313" key="3">
    <source>
        <dbReference type="EMBL" id="TYL96367.1"/>
    </source>
</evidence>
<feature type="domain" description="3-keto-alpha-glucoside-1,2-lyase/3-keto-2-hydroxy-glucal hydratase" evidence="2">
    <location>
        <begin position="64"/>
        <end position="258"/>
    </location>
</feature>
<keyword evidence="4" id="KW-1185">Reference proteome</keyword>
<dbReference type="GO" id="GO:0016614">
    <property type="term" value="F:oxidoreductase activity, acting on CH-OH group of donors"/>
    <property type="evidence" value="ECO:0007669"/>
    <property type="project" value="InterPro"/>
</dbReference>
<dbReference type="InterPro" id="IPR007867">
    <property type="entry name" value="GMC_OxRtase_C"/>
</dbReference>
<dbReference type="AlphaFoldDB" id="A0A5D3KKX1"/>
<organism evidence="3 4">
    <name type="scientific">Bradyrhizobium rifense</name>
    <dbReference type="NCBI Taxonomy" id="515499"/>
    <lineage>
        <taxon>Bacteria</taxon>
        <taxon>Pseudomonadati</taxon>
        <taxon>Pseudomonadota</taxon>
        <taxon>Alphaproteobacteria</taxon>
        <taxon>Hyphomicrobiales</taxon>
        <taxon>Nitrobacteraceae</taxon>
        <taxon>Bradyrhizobium</taxon>
    </lineage>
</organism>
<dbReference type="EMBL" id="VSSS01000020">
    <property type="protein sequence ID" value="TYL96367.1"/>
    <property type="molecule type" value="Genomic_DNA"/>
</dbReference>
<reference evidence="3 4" key="1">
    <citation type="submission" date="2019-08" db="EMBL/GenBank/DDBJ databases">
        <title>Bradyrhizobium hipponensis sp. nov., a rhizobium isolated from a Lupinus angustifolius root nodule in Tunisia.</title>
        <authorList>
            <person name="Off K."/>
            <person name="Rejili M."/>
            <person name="Mars M."/>
            <person name="Brachmann A."/>
            <person name="Marin M."/>
        </authorList>
    </citation>
    <scope>NUCLEOTIDE SEQUENCE [LARGE SCALE GENOMIC DNA]</scope>
    <source>
        <strain evidence="3 4">CTAW71</strain>
    </source>
</reference>
<protein>
    <submittedName>
        <fullName evidence="3">DUF1080 domain-containing protein</fullName>
    </submittedName>
</protein>
<evidence type="ECO:0000313" key="4">
    <source>
        <dbReference type="Proteomes" id="UP000324758"/>
    </source>
</evidence>
<dbReference type="Pfam" id="PF06439">
    <property type="entry name" value="3keto-disac_hyd"/>
    <property type="match status" value="1"/>
</dbReference>
<evidence type="ECO:0000259" key="2">
    <source>
        <dbReference type="Pfam" id="PF06439"/>
    </source>
</evidence>
<dbReference type="InterPro" id="IPR010496">
    <property type="entry name" value="AL/BT2_dom"/>
</dbReference>
<dbReference type="InterPro" id="IPR036188">
    <property type="entry name" value="FAD/NAD-bd_sf"/>
</dbReference>
<dbReference type="Pfam" id="PF05199">
    <property type="entry name" value="GMC_oxred_C"/>
    <property type="match status" value="1"/>
</dbReference>
<dbReference type="Gene3D" id="3.50.50.60">
    <property type="entry name" value="FAD/NAD(P)-binding domain"/>
    <property type="match status" value="1"/>
</dbReference>
<dbReference type="Proteomes" id="UP000324758">
    <property type="component" value="Unassembled WGS sequence"/>
</dbReference>
<sequence length="268" mass="28806">MGAPGQSVTDSFGKFYHLANAYVAGPALFPVTGSANPSLTATTLARRSAEAIVSSRTAAPDLAFKPLFTGARQGWQMAGGGDFLTIFGSILEARPDGLGLLWYTRQIFRNFVLKVGWLSFNPTTNITGSRADNSGALIRFPALNASDPGNDRKLASDKGYEIQIDDMGFNVDTGQTSARCIRPGPSMGWHRHRRSHRNPPVSGIAFEIEATDATISVTLNGQLVSTYLIQANDGGRREGHIGLQCHTGNVQFRNVMIRSLPDPGIPMA</sequence>
<dbReference type="GO" id="GO:0016787">
    <property type="term" value="F:hydrolase activity"/>
    <property type="evidence" value="ECO:0007669"/>
    <property type="project" value="InterPro"/>
</dbReference>
<feature type="domain" description="Glucose-methanol-choline oxidoreductase C-terminal" evidence="1">
    <location>
        <begin position="1"/>
        <end position="45"/>
    </location>
</feature>
<name>A0A5D3KKX1_9BRAD</name>
<accession>A0A5D3KKX1</accession>
<dbReference type="OrthoDB" id="9798604at2"/>
<evidence type="ECO:0000259" key="1">
    <source>
        <dbReference type="Pfam" id="PF05199"/>
    </source>
</evidence>